<dbReference type="Gene3D" id="1.10.510.10">
    <property type="entry name" value="Transferase(Phosphotransferase) domain 1"/>
    <property type="match status" value="1"/>
</dbReference>
<name>A0A167MYU9_CALVF</name>
<dbReference type="Proteomes" id="UP000076738">
    <property type="component" value="Unassembled WGS sequence"/>
</dbReference>
<feature type="region of interest" description="Disordered" evidence="1">
    <location>
        <begin position="41"/>
        <end position="66"/>
    </location>
</feature>
<evidence type="ECO:0008006" key="4">
    <source>
        <dbReference type="Google" id="ProtNLM"/>
    </source>
</evidence>
<proteinExistence type="predicted"/>
<dbReference type="EMBL" id="KV417281">
    <property type="protein sequence ID" value="KZO97182.1"/>
    <property type="molecule type" value="Genomic_DNA"/>
</dbReference>
<evidence type="ECO:0000313" key="2">
    <source>
        <dbReference type="EMBL" id="KZO97182.1"/>
    </source>
</evidence>
<accession>A0A167MYU9</accession>
<dbReference type="AlphaFoldDB" id="A0A167MYU9"/>
<organism evidence="2 3">
    <name type="scientific">Calocera viscosa (strain TUFC12733)</name>
    <dbReference type="NCBI Taxonomy" id="1330018"/>
    <lineage>
        <taxon>Eukaryota</taxon>
        <taxon>Fungi</taxon>
        <taxon>Dikarya</taxon>
        <taxon>Basidiomycota</taxon>
        <taxon>Agaricomycotina</taxon>
        <taxon>Dacrymycetes</taxon>
        <taxon>Dacrymycetales</taxon>
        <taxon>Dacrymycetaceae</taxon>
        <taxon>Calocera</taxon>
    </lineage>
</organism>
<reference evidence="2 3" key="1">
    <citation type="journal article" date="2016" name="Mol. Biol. Evol.">
        <title>Comparative Genomics of Early-Diverging Mushroom-Forming Fungi Provides Insights into the Origins of Lignocellulose Decay Capabilities.</title>
        <authorList>
            <person name="Nagy L.G."/>
            <person name="Riley R."/>
            <person name="Tritt A."/>
            <person name="Adam C."/>
            <person name="Daum C."/>
            <person name="Floudas D."/>
            <person name="Sun H."/>
            <person name="Yadav J.S."/>
            <person name="Pangilinan J."/>
            <person name="Larsson K.H."/>
            <person name="Matsuura K."/>
            <person name="Barry K."/>
            <person name="Labutti K."/>
            <person name="Kuo R."/>
            <person name="Ohm R.A."/>
            <person name="Bhattacharya S.S."/>
            <person name="Shirouzu T."/>
            <person name="Yoshinaga Y."/>
            <person name="Martin F.M."/>
            <person name="Grigoriev I.V."/>
            <person name="Hibbett D.S."/>
        </authorList>
    </citation>
    <scope>NUCLEOTIDE SEQUENCE [LARGE SCALE GENOMIC DNA]</scope>
    <source>
        <strain evidence="2 3">TUFC12733</strain>
    </source>
</reference>
<keyword evidence="3" id="KW-1185">Reference proteome</keyword>
<evidence type="ECO:0000313" key="3">
    <source>
        <dbReference type="Proteomes" id="UP000076738"/>
    </source>
</evidence>
<evidence type="ECO:0000256" key="1">
    <source>
        <dbReference type="SAM" id="MobiDB-lite"/>
    </source>
</evidence>
<gene>
    <name evidence="2" type="ORF">CALVIDRAFT_96594</name>
</gene>
<dbReference type="InterPro" id="IPR011009">
    <property type="entry name" value="Kinase-like_dom_sf"/>
</dbReference>
<dbReference type="OrthoDB" id="4062651at2759"/>
<sequence length="287" mass="32356">MKNSLRRDAARFSTMLQFNSEDEACPAFASDDGQCQQQCLAPTPISNPRTAPTPDAPPRNLGDPTPTYSALRHIQSVPELRRMTKFEKFAGYDLIHLTEQITAEHILPGGRTRLIYNGVDKRIYKVDNNFVLIITKPDLDIDKVARNQRLAASVVPAPWVYSHGRSLDCTYMVADYVDGRPLQSYVDANPDLDLSLFLPQIETIVDRLASVNLAHNDLYPRNVMVDKNLNPVSIIDWDTCDTLENSYEYQRRAISNTTSTIGTQHSARFIIRPFCFMAMSLSTQTLA</sequence>
<dbReference type="SUPFAM" id="SSF56112">
    <property type="entry name" value="Protein kinase-like (PK-like)"/>
    <property type="match status" value="1"/>
</dbReference>
<protein>
    <recommendedName>
        <fullName evidence="4">Protein kinase domain-containing protein</fullName>
    </recommendedName>
</protein>